<dbReference type="GO" id="GO:0035097">
    <property type="term" value="C:histone methyltransferase complex"/>
    <property type="evidence" value="ECO:0007669"/>
    <property type="project" value="TreeGrafter"/>
</dbReference>
<organism evidence="4 5">
    <name type="scientific">Popillia japonica</name>
    <name type="common">Japanese beetle</name>
    <dbReference type="NCBI Taxonomy" id="7064"/>
    <lineage>
        <taxon>Eukaryota</taxon>
        <taxon>Metazoa</taxon>
        <taxon>Ecdysozoa</taxon>
        <taxon>Arthropoda</taxon>
        <taxon>Hexapoda</taxon>
        <taxon>Insecta</taxon>
        <taxon>Pterygota</taxon>
        <taxon>Neoptera</taxon>
        <taxon>Endopterygota</taxon>
        <taxon>Coleoptera</taxon>
        <taxon>Polyphaga</taxon>
        <taxon>Scarabaeiformia</taxon>
        <taxon>Scarabaeidae</taxon>
        <taxon>Rutelinae</taxon>
        <taxon>Popillia</taxon>
    </lineage>
</organism>
<feature type="compositionally biased region" description="Basic and acidic residues" evidence="2">
    <location>
        <begin position="99"/>
        <end position="116"/>
    </location>
</feature>
<dbReference type="InterPro" id="IPR013783">
    <property type="entry name" value="Ig-like_fold"/>
</dbReference>
<dbReference type="AlphaFoldDB" id="A0AAW1HGC8"/>
<dbReference type="EMBL" id="JASPKY010001211">
    <property type="protein sequence ID" value="KAK9675228.1"/>
    <property type="molecule type" value="Genomic_DNA"/>
</dbReference>
<dbReference type="PANTHER" id="PTHR46003:SF1">
    <property type="entry name" value="HOST CELL FACTOR"/>
    <property type="match status" value="1"/>
</dbReference>
<dbReference type="InterPro" id="IPR043536">
    <property type="entry name" value="HCF1/2"/>
</dbReference>
<feature type="domain" description="Fibronectin type-III" evidence="3">
    <location>
        <begin position="20"/>
        <end position="277"/>
    </location>
</feature>
<name>A0AAW1HGC8_POPJA</name>
<evidence type="ECO:0000259" key="3">
    <source>
        <dbReference type="SMART" id="SM00060"/>
    </source>
</evidence>
<protein>
    <recommendedName>
        <fullName evidence="3">Fibronectin type-III domain-containing protein</fullName>
    </recommendedName>
</protein>
<reference evidence="4 5" key="1">
    <citation type="journal article" date="2024" name="BMC Genomics">
        <title>De novo assembly and annotation of Popillia japonica's genome with initial clues to its potential as an invasive pest.</title>
        <authorList>
            <person name="Cucini C."/>
            <person name="Boschi S."/>
            <person name="Funari R."/>
            <person name="Cardaioli E."/>
            <person name="Iannotti N."/>
            <person name="Marturano G."/>
            <person name="Paoli F."/>
            <person name="Bruttini M."/>
            <person name="Carapelli A."/>
            <person name="Frati F."/>
            <person name="Nardi F."/>
        </authorList>
    </citation>
    <scope>NUCLEOTIDE SEQUENCE [LARGE SCALE GENOMIC DNA]</scope>
    <source>
        <strain evidence="4">DMR45628</strain>
    </source>
</reference>
<keyword evidence="1" id="KW-0880">Kelch repeat</keyword>
<accession>A0AAW1HGC8</accession>
<dbReference type="SUPFAM" id="SSF49265">
    <property type="entry name" value="Fibronectin type III"/>
    <property type="match status" value="1"/>
</dbReference>
<feature type="region of interest" description="Disordered" evidence="2">
    <location>
        <begin position="1"/>
        <end position="31"/>
    </location>
</feature>
<evidence type="ECO:0000256" key="2">
    <source>
        <dbReference type="SAM" id="MobiDB-lite"/>
    </source>
</evidence>
<evidence type="ECO:0000313" key="5">
    <source>
        <dbReference type="Proteomes" id="UP001458880"/>
    </source>
</evidence>
<keyword evidence="5" id="KW-1185">Reference proteome</keyword>
<dbReference type="CDD" id="cd00063">
    <property type="entry name" value="FN3"/>
    <property type="match status" value="1"/>
</dbReference>
<dbReference type="GO" id="GO:0003713">
    <property type="term" value="F:transcription coactivator activity"/>
    <property type="evidence" value="ECO:0007669"/>
    <property type="project" value="TreeGrafter"/>
</dbReference>
<evidence type="ECO:0000313" key="4">
    <source>
        <dbReference type="EMBL" id="KAK9675228.1"/>
    </source>
</evidence>
<dbReference type="Proteomes" id="UP001458880">
    <property type="component" value="Unassembled WGS sequence"/>
</dbReference>
<feature type="domain" description="Fibronectin type-III" evidence="3">
    <location>
        <begin position="293"/>
        <end position="419"/>
    </location>
</feature>
<dbReference type="Gene3D" id="2.60.40.10">
    <property type="entry name" value="Immunoglobulins"/>
    <property type="match status" value="3"/>
</dbReference>
<dbReference type="GO" id="GO:0006338">
    <property type="term" value="P:chromatin remodeling"/>
    <property type="evidence" value="ECO:0007669"/>
    <property type="project" value="TreeGrafter"/>
</dbReference>
<feature type="region of interest" description="Disordered" evidence="2">
    <location>
        <begin position="43"/>
        <end position="116"/>
    </location>
</feature>
<sequence>METEDIKVESPLEEAQQKDENKPEEMELDQETKDALVLLSKTSKSNEDILKTLMDTDDAPIVPESESEAEKPKETEENIPAPTETEPPVADNNTIQDTNEEKKLSDEATNEKDVNERMEMETDIKEPLLEPTITENQDTEKVNINENNVADKIAENNDINKNIPVNHSMQIQQQVNNNKDEIENALSALASAAISHGKDTEIKTEPIEQKDPKEIWHTVGFIKGTSFNVQNYFYLDESEHDFTEDQLPDIANLPKINLEPGTAYKFRVAAINSVGKSDWSEISAFKTCVPGFPSAPSAIKIAKSVDGAHISWEPPKGEITEYSVYLAVRNNAKENVTPSSMAFVRVYSGANNSCIVPHSSLASAYVDTSTKSAIIFRIAARKNNSCIVPHSSLASAYVDTSTKSAIIFRIAARNEKGYGPATQVRWLQDSINKAVKRPTDEGQMLLKKTRNE</sequence>
<dbReference type="PANTHER" id="PTHR46003">
    <property type="entry name" value="HOST CELL FACTOR"/>
    <property type="match status" value="1"/>
</dbReference>
<evidence type="ECO:0000256" key="1">
    <source>
        <dbReference type="ARBA" id="ARBA00022441"/>
    </source>
</evidence>
<dbReference type="InterPro" id="IPR036116">
    <property type="entry name" value="FN3_sf"/>
</dbReference>
<dbReference type="InterPro" id="IPR003961">
    <property type="entry name" value="FN3_dom"/>
</dbReference>
<proteinExistence type="predicted"/>
<comment type="caution">
    <text evidence="4">The sequence shown here is derived from an EMBL/GenBank/DDBJ whole genome shotgun (WGS) entry which is preliminary data.</text>
</comment>
<dbReference type="SMART" id="SM00060">
    <property type="entry name" value="FN3"/>
    <property type="match status" value="2"/>
</dbReference>
<gene>
    <name evidence="4" type="ORF">QE152_g40515</name>
</gene>